<feature type="domain" description="J" evidence="2">
    <location>
        <begin position="6"/>
        <end position="71"/>
    </location>
</feature>
<dbReference type="SMART" id="SM00271">
    <property type="entry name" value="DnaJ"/>
    <property type="match status" value="1"/>
</dbReference>
<reference evidence="3 4" key="1">
    <citation type="submission" date="2016-10" db="EMBL/GenBank/DDBJ databases">
        <title>Reductive evolution of mitochondrial metabolism and differential evolution of invasion-related proteins in Cryptosporidium.</title>
        <authorList>
            <person name="Liu S."/>
            <person name="Roellig D.M."/>
            <person name="Guo Y."/>
            <person name="Li N."/>
            <person name="Frace M.A."/>
            <person name="Tang K."/>
            <person name="Zhang L."/>
            <person name="Feng Y."/>
            <person name="Xiao L."/>
        </authorList>
    </citation>
    <scope>NUCLEOTIDE SEQUENCE [LARGE SCALE GENOMIC DNA]</scope>
    <source>
        <strain evidence="3">30847</strain>
    </source>
</reference>
<dbReference type="InterPro" id="IPR001623">
    <property type="entry name" value="DnaJ_domain"/>
</dbReference>
<dbReference type="GeneID" id="92364909"/>
<proteinExistence type="predicted"/>
<name>A0A1J4MPZ9_9CRYT</name>
<evidence type="ECO:0000313" key="3">
    <source>
        <dbReference type="EMBL" id="OII76135.1"/>
    </source>
</evidence>
<dbReference type="RefSeq" id="XP_067067981.1">
    <property type="nucleotide sequence ID" value="XM_067210964.1"/>
</dbReference>
<dbReference type="Pfam" id="PF23302">
    <property type="entry name" value="HTH_DNAJC9"/>
    <property type="match status" value="1"/>
</dbReference>
<keyword evidence="4" id="KW-1185">Reference proteome</keyword>
<dbReference type="PROSITE" id="PS50076">
    <property type="entry name" value="DNAJ_2"/>
    <property type="match status" value="1"/>
</dbReference>
<protein>
    <recommendedName>
        <fullName evidence="2">J domain-containing protein</fullName>
    </recommendedName>
</protein>
<evidence type="ECO:0000313" key="4">
    <source>
        <dbReference type="Proteomes" id="UP000186804"/>
    </source>
</evidence>
<dbReference type="InterPro" id="IPR018253">
    <property type="entry name" value="DnaJ_domain_CS"/>
</dbReference>
<dbReference type="AlphaFoldDB" id="A0A1J4MPZ9"/>
<dbReference type="PANTHER" id="PTHR44916:SF1">
    <property type="entry name" value="CHAPERONE DNAJ-DOMAIN SUPERFAMILY PROTEIN-RELATED"/>
    <property type="match status" value="1"/>
</dbReference>
<dbReference type="InterPro" id="IPR042977">
    <property type="entry name" value="AtJ6-like"/>
</dbReference>
<dbReference type="PRINTS" id="PR00625">
    <property type="entry name" value="JDOMAIN"/>
</dbReference>
<evidence type="ECO:0000259" key="2">
    <source>
        <dbReference type="PROSITE" id="PS50076"/>
    </source>
</evidence>
<dbReference type="SUPFAM" id="SSF46565">
    <property type="entry name" value="Chaperone J-domain"/>
    <property type="match status" value="1"/>
</dbReference>
<evidence type="ECO:0000256" key="1">
    <source>
        <dbReference type="SAM" id="Coils"/>
    </source>
</evidence>
<dbReference type="Gene3D" id="1.10.287.110">
    <property type="entry name" value="DnaJ domain"/>
    <property type="match status" value="1"/>
</dbReference>
<dbReference type="EMBL" id="LRBS01000068">
    <property type="protein sequence ID" value="OII76135.1"/>
    <property type="molecule type" value="Genomic_DNA"/>
</dbReference>
<dbReference type="PANTHER" id="PTHR44916">
    <property type="entry name" value="CHAPERONE DNAJ-DOMAIN SUPERFAMILY PROTEIN-RELATED"/>
    <property type="match status" value="1"/>
</dbReference>
<gene>
    <name evidence="3" type="ORF">cand_007240</name>
</gene>
<comment type="caution">
    <text evidence="3">The sequence shown here is derived from an EMBL/GenBank/DDBJ whole genome shotgun (WGS) entry which is preliminary data.</text>
</comment>
<organism evidence="3 4">
    <name type="scientific">Cryptosporidium andersoni</name>
    <dbReference type="NCBI Taxonomy" id="117008"/>
    <lineage>
        <taxon>Eukaryota</taxon>
        <taxon>Sar</taxon>
        <taxon>Alveolata</taxon>
        <taxon>Apicomplexa</taxon>
        <taxon>Conoidasida</taxon>
        <taxon>Coccidia</taxon>
        <taxon>Eucoccidiorida</taxon>
        <taxon>Eimeriorina</taxon>
        <taxon>Cryptosporidiidae</taxon>
        <taxon>Cryptosporidium</taxon>
    </lineage>
</organism>
<dbReference type="InterPro" id="IPR036869">
    <property type="entry name" value="J_dom_sf"/>
</dbReference>
<accession>A0A1J4MPZ9</accession>
<dbReference type="Pfam" id="PF00226">
    <property type="entry name" value="DnaJ"/>
    <property type="match status" value="1"/>
</dbReference>
<feature type="coiled-coil region" evidence="1">
    <location>
        <begin position="165"/>
        <end position="192"/>
    </location>
</feature>
<dbReference type="VEuPathDB" id="CryptoDB:cand_007240"/>
<dbReference type="CDD" id="cd06257">
    <property type="entry name" value="DnaJ"/>
    <property type="match status" value="1"/>
</dbReference>
<dbReference type="Proteomes" id="UP000186804">
    <property type="component" value="Unassembled WGS sequence"/>
</dbReference>
<dbReference type="OrthoDB" id="445556at2759"/>
<keyword evidence="1" id="KW-0175">Coiled coil</keyword>
<dbReference type="InterPro" id="IPR056453">
    <property type="entry name" value="HTH_DNAJC9"/>
</dbReference>
<sequence length="251" mass="29836">MVKDTRLYEIIGVSPDATAAEIKREYRIRALALHPDKNRCDETSKERFQNLQKAYEVLRDEQSRAEYDESGYIEDDYSDNSSKWNNLTKFFKQFTKKITIQDILEYKKIYRESNDEWEDVCYLYNKFDGDCTNLLEYIPFCEAEDIDYYIDMIRKAIKDQSLPKKDKFDSSINKLRQKAKKWKRQRAREEKQANIGNMDNLVLAIKGNMVKRNKRLAGICAQYEENLNDDNIDEAKFQEIQKNILKKPKGI</sequence>
<dbReference type="PROSITE" id="PS00636">
    <property type="entry name" value="DNAJ_1"/>
    <property type="match status" value="1"/>
</dbReference>